<dbReference type="Pfam" id="PF05977">
    <property type="entry name" value="MFS_3"/>
    <property type="match status" value="1"/>
</dbReference>
<dbReference type="PANTHER" id="PTHR23513">
    <property type="entry name" value="INTEGRAL MEMBRANE EFFLUX PROTEIN-RELATED"/>
    <property type="match status" value="1"/>
</dbReference>
<evidence type="ECO:0000256" key="4">
    <source>
        <dbReference type="ARBA" id="ARBA00022692"/>
    </source>
</evidence>
<feature type="transmembrane region" description="Helical" evidence="7">
    <location>
        <begin position="302"/>
        <end position="323"/>
    </location>
</feature>
<keyword evidence="2" id="KW-0813">Transport</keyword>
<sequence>MKTTGRRQAAADGLTRTGDSPSLWRTPAFRSLFGASVLSQIGTNVSYVAVPLLAVTELHASPGQIGALATLSTVAFLLIGLPAGAWVDRMRQRRVLIVADLVRGLLFASVPLAWWLDALTLGQLYAVVLLNGCATVFFDVGSHSVVPQLVGKDHLVQANAAFVTLEGLTGIGGRSAGGGLVQLLTAPVALAVGAASYLASALGLTPIGRGPAPSTLSVRVRLHTQIAQGLRHVVGNSELRALALNGSLINFGSTVINTMLPLLFVRQLGLPASALGLFWAAGGAGVLLGARCARPVAARLGLGRTLGSAGLWLAPAGLLVPLIDRGPWLLVAGAGWFVSAVRTGMTNVLGVSLRQRMTEDSLLGRMNATFRFMFMGALAIGSALSGVLTELTSLRTTLWAGGACLALAFLPVCFSPVRRRTDLPQG</sequence>
<dbReference type="RefSeq" id="WP_372564690.1">
    <property type="nucleotide sequence ID" value="NZ_JBGOSP010000015.1"/>
</dbReference>
<feature type="transmembrane region" description="Helical" evidence="7">
    <location>
        <begin position="95"/>
        <end position="116"/>
    </location>
</feature>
<feature type="transmembrane region" description="Helical" evidence="7">
    <location>
        <begin position="32"/>
        <end position="53"/>
    </location>
</feature>
<keyword evidence="9" id="KW-1185">Reference proteome</keyword>
<comment type="caution">
    <text evidence="8">The sequence shown here is derived from an EMBL/GenBank/DDBJ whole genome shotgun (WGS) entry which is preliminary data.</text>
</comment>
<dbReference type="EMBL" id="JBGOSP010000015">
    <property type="protein sequence ID" value="MFA3840020.1"/>
    <property type="molecule type" value="Genomic_DNA"/>
</dbReference>
<evidence type="ECO:0000256" key="1">
    <source>
        <dbReference type="ARBA" id="ARBA00004651"/>
    </source>
</evidence>
<reference evidence="8 9" key="1">
    <citation type="submission" date="2024-08" db="EMBL/GenBank/DDBJ databases">
        <title>Genome sequence of Streptomyces aureus CACIA-1.46HGO.</title>
        <authorList>
            <person name="Evangelista-Martinez Z."/>
        </authorList>
    </citation>
    <scope>NUCLEOTIDE SEQUENCE [LARGE SCALE GENOMIC DNA]</scope>
    <source>
        <strain evidence="8 9">CACIA-1.46HGO</strain>
    </source>
</reference>
<evidence type="ECO:0000313" key="8">
    <source>
        <dbReference type="EMBL" id="MFA3840020.1"/>
    </source>
</evidence>
<evidence type="ECO:0000256" key="5">
    <source>
        <dbReference type="ARBA" id="ARBA00022989"/>
    </source>
</evidence>
<feature type="transmembrane region" description="Helical" evidence="7">
    <location>
        <begin position="65"/>
        <end position="83"/>
    </location>
</feature>
<keyword evidence="3" id="KW-1003">Cell membrane</keyword>
<evidence type="ECO:0000256" key="7">
    <source>
        <dbReference type="SAM" id="Phobius"/>
    </source>
</evidence>
<keyword evidence="6 7" id="KW-0472">Membrane</keyword>
<feature type="transmembrane region" description="Helical" evidence="7">
    <location>
        <begin position="270"/>
        <end position="290"/>
    </location>
</feature>
<feature type="transmembrane region" description="Helical" evidence="7">
    <location>
        <begin position="398"/>
        <end position="417"/>
    </location>
</feature>
<dbReference type="InterPro" id="IPR010290">
    <property type="entry name" value="TM_effector"/>
</dbReference>
<evidence type="ECO:0000256" key="6">
    <source>
        <dbReference type="ARBA" id="ARBA00023136"/>
    </source>
</evidence>
<dbReference type="Proteomes" id="UP001571476">
    <property type="component" value="Unassembled WGS sequence"/>
</dbReference>
<accession>A0ABV4SPL3</accession>
<evidence type="ECO:0000256" key="3">
    <source>
        <dbReference type="ARBA" id="ARBA00022475"/>
    </source>
</evidence>
<comment type="subcellular location">
    <subcellularLocation>
        <location evidence="1">Cell membrane</location>
        <topology evidence="1">Multi-pass membrane protein</topology>
    </subcellularLocation>
</comment>
<gene>
    <name evidence="8" type="ORF">ACEG43_28215</name>
</gene>
<dbReference type="InterPro" id="IPR036259">
    <property type="entry name" value="MFS_trans_sf"/>
</dbReference>
<organism evidence="8 9">
    <name type="scientific">Streptomyces aureus</name>
    <dbReference type="NCBI Taxonomy" id="193461"/>
    <lineage>
        <taxon>Bacteria</taxon>
        <taxon>Bacillati</taxon>
        <taxon>Actinomycetota</taxon>
        <taxon>Actinomycetes</taxon>
        <taxon>Kitasatosporales</taxon>
        <taxon>Streptomycetaceae</taxon>
        <taxon>Streptomyces</taxon>
    </lineage>
</organism>
<evidence type="ECO:0000256" key="2">
    <source>
        <dbReference type="ARBA" id="ARBA00022448"/>
    </source>
</evidence>
<evidence type="ECO:0000313" key="9">
    <source>
        <dbReference type="Proteomes" id="UP001571476"/>
    </source>
</evidence>
<proteinExistence type="predicted"/>
<protein>
    <submittedName>
        <fullName evidence="8">MFS transporter</fullName>
    </submittedName>
</protein>
<dbReference type="SUPFAM" id="SSF103473">
    <property type="entry name" value="MFS general substrate transporter"/>
    <property type="match status" value="1"/>
</dbReference>
<keyword evidence="4 7" id="KW-0812">Transmembrane</keyword>
<dbReference type="Gene3D" id="1.20.1250.20">
    <property type="entry name" value="MFS general substrate transporter like domains"/>
    <property type="match status" value="1"/>
</dbReference>
<keyword evidence="5 7" id="KW-1133">Transmembrane helix</keyword>
<name>A0ABV4SPL3_9ACTN</name>
<feature type="transmembrane region" description="Helical" evidence="7">
    <location>
        <begin position="241"/>
        <end position="264"/>
    </location>
</feature>
<feature type="transmembrane region" description="Helical" evidence="7">
    <location>
        <begin position="372"/>
        <end position="392"/>
    </location>
</feature>
<dbReference type="CDD" id="cd06173">
    <property type="entry name" value="MFS_MefA_like"/>
    <property type="match status" value="1"/>
</dbReference>
<feature type="transmembrane region" description="Helical" evidence="7">
    <location>
        <begin position="329"/>
        <end position="351"/>
    </location>
</feature>
<dbReference type="PANTHER" id="PTHR23513:SF6">
    <property type="entry name" value="MAJOR FACILITATOR SUPERFAMILY ASSOCIATED DOMAIN-CONTAINING PROTEIN"/>
    <property type="match status" value="1"/>
</dbReference>